<dbReference type="InterPro" id="IPR005693">
    <property type="entry name" value="Mce"/>
</dbReference>
<proteinExistence type="predicted"/>
<dbReference type="PANTHER" id="PTHR33371">
    <property type="entry name" value="INTERMEMBRANE PHOSPHOLIPID TRANSPORT SYSTEM BINDING PROTEIN MLAD-RELATED"/>
    <property type="match status" value="1"/>
</dbReference>
<feature type="domain" description="Mce/MlaD" evidence="3">
    <location>
        <begin position="41"/>
        <end position="115"/>
    </location>
</feature>
<comment type="caution">
    <text evidence="5">The sequence shown here is derived from an EMBL/GenBank/DDBJ whole genome shotgun (WGS) entry which is preliminary data.</text>
</comment>
<feature type="transmembrane region" description="Helical" evidence="2">
    <location>
        <begin position="12"/>
        <end position="36"/>
    </location>
</feature>
<reference evidence="5 6" key="1">
    <citation type="submission" date="2023-07" db="EMBL/GenBank/DDBJ databases">
        <title>Sorghum-associated microbial communities from plants grown in Nebraska, USA.</title>
        <authorList>
            <person name="Schachtman D."/>
        </authorList>
    </citation>
    <scope>NUCLEOTIDE SEQUENCE [LARGE SCALE GENOMIC DNA]</scope>
    <source>
        <strain evidence="5 6">BE248</strain>
    </source>
</reference>
<keyword evidence="2" id="KW-0812">Transmembrane</keyword>
<feature type="region of interest" description="Disordered" evidence="1">
    <location>
        <begin position="380"/>
        <end position="400"/>
    </location>
</feature>
<keyword evidence="6" id="KW-1185">Reference proteome</keyword>
<keyword evidence="2" id="KW-1133">Transmembrane helix</keyword>
<evidence type="ECO:0000256" key="2">
    <source>
        <dbReference type="SAM" id="Phobius"/>
    </source>
</evidence>
<dbReference type="EMBL" id="JAVDWH010000001">
    <property type="protein sequence ID" value="MDR7087786.1"/>
    <property type="molecule type" value="Genomic_DNA"/>
</dbReference>
<dbReference type="InterPro" id="IPR024516">
    <property type="entry name" value="Mce_C"/>
</dbReference>
<evidence type="ECO:0000256" key="1">
    <source>
        <dbReference type="SAM" id="MobiDB-lite"/>
    </source>
</evidence>
<gene>
    <name evidence="5" type="ORF">J2X11_002625</name>
</gene>
<dbReference type="PANTHER" id="PTHR33371:SF19">
    <property type="entry name" value="MCE-FAMILY PROTEIN MCE4A"/>
    <property type="match status" value="1"/>
</dbReference>
<sequence length="422" mass="44260">MNTEPTRLQRLVIGTIGLVATVALGLWLTLSYFGVWTSDTKVSVEVERLGDAIGPGAKVRYHGIIVGRVLRLSEHGDGYRLQLLVNEGHSESIPSDATARILPSTVFGSEYVELLADKDATGSAHLASGDVLAADSTEATLGLMKSFDEAERLISAVDAEDINRITGKLAPALAGKGDDIKDFLERTDRVVTDFNRDLPTTWETLTLATKALGTIADIEPDLTSAMDHSRTTTDTIVDQDKKIGSVINGSAKVVARADTLLSGVQDILLPFVQRLERLTDLAADNAPSVQQILANFAKTGTNGAAGVDDNAIQMIGTIGLDIPHAYTADDCTRYGPTLIATNCGNPVPAEASSTATTDSTGIGGLAAKITDLLEQAEAAANGDKPVGGSVATLPATPSDAEEPEGLLAFLRDLGLLMGRTTP</sequence>
<dbReference type="Proteomes" id="UP001257739">
    <property type="component" value="Unassembled WGS sequence"/>
</dbReference>
<dbReference type="Pfam" id="PF11887">
    <property type="entry name" value="Mce4_CUP1"/>
    <property type="match status" value="1"/>
</dbReference>
<dbReference type="Pfam" id="PF02470">
    <property type="entry name" value="MlaD"/>
    <property type="match status" value="1"/>
</dbReference>
<dbReference type="InterPro" id="IPR052336">
    <property type="entry name" value="MlaD_Phospholipid_Transporter"/>
</dbReference>
<feature type="domain" description="Mammalian cell entry C-terminal" evidence="4">
    <location>
        <begin position="124"/>
        <end position="303"/>
    </location>
</feature>
<evidence type="ECO:0000259" key="4">
    <source>
        <dbReference type="Pfam" id="PF11887"/>
    </source>
</evidence>
<organism evidence="5 6">
    <name type="scientific">Aeromicrobium panaciterrae</name>
    <dbReference type="NCBI Taxonomy" id="363861"/>
    <lineage>
        <taxon>Bacteria</taxon>
        <taxon>Bacillati</taxon>
        <taxon>Actinomycetota</taxon>
        <taxon>Actinomycetes</taxon>
        <taxon>Propionibacteriales</taxon>
        <taxon>Nocardioidaceae</taxon>
        <taxon>Aeromicrobium</taxon>
    </lineage>
</organism>
<evidence type="ECO:0000313" key="5">
    <source>
        <dbReference type="EMBL" id="MDR7087786.1"/>
    </source>
</evidence>
<keyword evidence="2" id="KW-0472">Membrane</keyword>
<dbReference type="RefSeq" id="WP_309971859.1">
    <property type="nucleotide sequence ID" value="NZ_JAVDWH010000001.1"/>
</dbReference>
<dbReference type="InterPro" id="IPR003399">
    <property type="entry name" value="Mce/MlaD"/>
</dbReference>
<dbReference type="NCBIfam" id="TIGR00996">
    <property type="entry name" value="Mtu_fam_mce"/>
    <property type="match status" value="1"/>
</dbReference>
<evidence type="ECO:0000259" key="3">
    <source>
        <dbReference type="Pfam" id="PF02470"/>
    </source>
</evidence>
<accession>A0ABU1URH5</accession>
<protein>
    <submittedName>
        <fullName evidence="5">Phospholipid/cholesterol/gamma-HCH transport system substrate-binding protein</fullName>
    </submittedName>
</protein>
<name>A0ABU1URH5_9ACTN</name>
<evidence type="ECO:0000313" key="6">
    <source>
        <dbReference type="Proteomes" id="UP001257739"/>
    </source>
</evidence>